<evidence type="ECO:0000313" key="2">
    <source>
        <dbReference type="EnsemblPlants" id="Bo7g111130.1"/>
    </source>
</evidence>
<evidence type="ECO:0008006" key="4">
    <source>
        <dbReference type="Google" id="ProtNLM"/>
    </source>
</evidence>
<dbReference type="AlphaFoldDB" id="A0A0D3DGB4"/>
<dbReference type="Pfam" id="PF04827">
    <property type="entry name" value="Plant_tran"/>
    <property type="match status" value="2"/>
</dbReference>
<evidence type="ECO:0000256" key="1">
    <source>
        <dbReference type="SAM" id="MobiDB-lite"/>
    </source>
</evidence>
<dbReference type="PANTHER" id="PTHR47150:SF5">
    <property type="entry name" value="OS07G0546750 PROTEIN"/>
    <property type="match status" value="1"/>
</dbReference>
<accession>A0A0D3DGB4</accession>
<reference evidence="2 3" key="1">
    <citation type="journal article" date="2014" name="Genome Biol.">
        <title>Transcriptome and methylome profiling reveals relics of genome dominance in the mesopolyploid Brassica oleracea.</title>
        <authorList>
            <person name="Parkin I.A."/>
            <person name="Koh C."/>
            <person name="Tang H."/>
            <person name="Robinson S.J."/>
            <person name="Kagale S."/>
            <person name="Clarke W.E."/>
            <person name="Town C.D."/>
            <person name="Nixon J."/>
            <person name="Krishnakumar V."/>
            <person name="Bidwell S.L."/>
            <person name="Denoeud F."/>
            <person name="Belcram H."/>
            <person name="Links M.G."/>
            <person name="Just J."/>
            <person name="Clarke C."/>
            <person name="Bender T."/>
            <person name="Huebert T."/>
            <person name="Mason A.S."/>
            <person name="Pires J.C."/>
            <person name="Barker G."/>
            <person name="Moore J."/>
            <person name="Walley P.G."/>
            <person name="Manoli S."/>
            <person name="Batley J."/>
            <person name="Edwards D."/>
            <person name="Nelson M.N."/>
            <person name="Wang X."/>
            <person name="Paterson A.H."/>
            <person name="King G."/>
            <person name="Bancroft I."/>
            <person name="Chalhoub B."/>
            <person name="Sharpe A.G."/>
        </authorList>
    </citation>
    <scope>NUCLEOTIDE SEQUENCE</scope>
    <source>
        <strain evidence="2 3">cv. TO1000</strain>
    </source>
</reference>
<dbReference type="PANTHER" id="PTHR47150">
    <property type="entry name" value="OS12G0169200 PROTEIN"/>
    <property type="match status" value="1"/>
</dbReference>
<dbReference type="InterPro" id="IPR006912">
    <property type="entry name" value="Harbinger_derived_prot"/>
</dbReference>
<protein>
    <recommendedName>
        <fullName evidence="4">DDE Tnp4 domain-containing protein</fullName>
    </recommendedName>
</protein>
<keyword evidence="3" id="KW-1185">Reference proteome</keyword>
<sequence length="619" mass="70320">MAGTGSALTATTMQARDLDSRGGSGVGDVSLGGSRRRPQSRWFSSTATDLALGGSPQIESGDGAFSRWRRSSLSFSSIRCIGGDRALLGSNGAIFGGDEALCRRRVQNEGTSKQRSTFGLRNTESSLISLFGTQATEAPNFEQDTPVERKERSFKDDVVGNEQKSVVFWKRIANYFAASPKLAGCEKESQCTASNSGTRSMILSASSVEHMKLQQERKLQAKMRMIFSNKLTMRGRSFAMTRSGVIYLPREPLKRENMRTVHNPQHLKQLTTTLVKRMRERISPLVLRQPSAMVNRGNIAEHLFVVFCHKERRGCILPCNNKVMGLLITIKATYHVPFETNTIRGIGSNECSRNHIEVGELRSCIFSETPTYPENIFRRRFRMNKSLFMCIVDRLSNDVQYFREKKDGLGRISLSPLQRCIAAICVLAYGCAGDTVDEYLWLGETTTRLCVENFVEGIIYMFGEEYLRRPTPADLQRLLYVREHRGFPGMIGSIDWPKAVLFAQRQEAVRKDVERAFGVLQARFAIVKNPIMRACIILHNMIVEDERDEYTQFDVSEFQQGEDNRSSHVDLTYSTDISTNIENMMNVRTRIRDRKMHQQLKDDLVEHIWEKFGRDEDNN</sequence>
<name>A0A0D3DGB4_BRAOL</name>
<organism evidence="2 3">
    <name type="scientific">Brassica oleracea var. oleracea</name>
    <dbReference type="NCBI Taxonomy" id="109376"/>
    <lineage>
        <taxon>Eukaryota</taxon>
        <taxon>Viridiplantae</taxon>
        <taxon>Streptophyta</taxon>
        <taxon>Embryophyta</taxon>
        <taxon>Tracheophyta</taxon>
        <taxon>Spermatophyta</taxon>
        <taxon>Magnoliopsida</taxon>
        <taxon>eudicotyledons</taxon>
        <taxon>Gunneridae</taxon>
        <taxon>Pentapetalae</taxon>
        <taxon>rosids</taxon>
        <taxon>malvids</taxon>
        <taxon>Brassicales</taxon>
        <taxon>Brassicaceae</taxon>
        <taxon>Brassiceae</taxon>
        <taxon>Brassica</taxon>
    </lineage>
</organism>
<dbReference type="Proteomes" id="UP000032141">
    <property type="component" value="Chromosome C7"/>
</dbReference>
<evidence type="ECO:0000313" key="3">
    <source>
        <dbReference type="Proteomes" id="UP000032141"/>
    </source>
</evidence>
<dbReference type="Gramene" id="Bo7g111130.1">
    <property type="protein sequence ID" value="Bo7g111130.1"/>
    <property type="gene ID" value="Bo7g111130"/>
</dbReference>
<dbReference type="HOGENOM" id="CLU_441708_0_0_1"/>
<dbReference type="EnsemblPlants" id="Bo7g111130.1">
    <property type="protein sequence ID" value="Bo7g111130.1"/>
    <property type="gene ID" value="Bo7g111130"/>
</dbReference>
<feature type="region of interest" description="Disordered" evidence="1">
    <location>
        <begin position="1"/>
        <end position="48"/>
    </location>
</feature>
<reference evidence="2" key="2">
    <citation type="submission" date="2015-03" db="UniProtKB">
        <authorList>
            <consortium name="EnsemblPlants"/>
        </authorList>
    </citation>
    <scope>IDENTIFICATION</scope>
</reference>
<feature type="compositionally biased region" description="Polar residues" evidence="1">
    <location>
        <begin position="1"/>
        <end position="14"/>
    </location>
</feature>
<dbReference type="STRING" id="109376.A0A0D3DGB4"/>
<proteinExistence type="predicted"/>